<comment type="caution">
    <text evidence="1">The sequence shown here is derived from an EMBL/GenBank/DDBJ whole genome shotgun (WGS) entry which is preliminary data.</text>
</comment>
<proteinExistence type="predicted"/>
<protein>
    <submittedName>
        <fullName evidence="1">Uncharacterized protein</fullName>
    </submittedName>
</protein>
<dbReference type="AlphaFoldDB" id="A0A433AS05"/>
<accession>A0A433AS05</accession>
<dbReference type="EMBL" id="RBNI01017180">
    <property type="protein sequence ID" value="RUP05515.1"/>
    <property type="molecule type" value="Genomic_DNA"/>
</dbReference>
<name>A0A433AS05_9FUNG</name>
<evidence type="ECO:0000313" key="2">
    <source>
        <dbReference type="Proteomes" id="UP000268093"/>
    </source>
</evidence>
<organism evidence="1 2">
    <name type="scientific">Jimgerdemannia flammicorona</name>
    <dbReference type="NCBI Taxonomy" id="994334"/>
    <lineage>
        <taxon>Eukaryota</taxon>
        <taxon>Fungi</taxon>
        <taxon>Fungi incertae sedis</taxon>
        <taxon>Mucoromycota</taxon>
        <taxon>Mucoromycotina</taxon>
        <taxon>Endogonomycetes</taxon>
        <taxon>Endogonales</taxon>
        <taxon>Endogonaceae</taxon>
        <taxon>Jimgerdemannia</taxon>
    </lineage>
</organism>
<dbReference type="Proteomes" id="UP000268093">
    <property type="component" value="Unassembled WGS sequence"/>
</dbReference>
<reference evidence="1 2" key="1">
    <citation type="journal article" date="2018" name="New Phytol.">
        <title>Phylogenomics of Endogonaceae and evolution of mycorrhizas within Mucoromycota.</title>
        <authorList>
            <person name="Chang Y."/>
            <person name="Desiro A."/>
            <person name="Na H."/>
            <person name="Sandor L."/>
            <person name="Lipzen A."/>
            <person name="Clum A."/>
            <person name="Barry K."/>
            <person name="Grigoriev I.V."/>
            <person name="Martin F.M."/>
            <person name="Stajich J.E."/>
            <person name="Smith M.E."/>
            <person name="Bonito G."/>
            <person name="Spatafora J.W."/>
        </authorList>
    </citation>
    <scope>NUCLEOTIDE SEQUENCE [LARGE SCALE GENOMIC DNA]</scope>
    <source>
        <strain evidence="1 2">GMNB39</strain>
    </source>
</reference>
<evidence type="ECO:0000313" key="1">
    <source>
        <dbReference type="EMBL" id="RUP05515.1"/>
    </source>
</evidence>
<sequence>MTHSRIVLKLFAIPTAPPPTLPTQTGTRRPGILEPVSRIAAIAPFRLHITPTRDVSAQNLFLLRPLHKRSSVPIVGGANLCGVVTSGFCPTKQLRARANSSENGVIVSFLYVMLHSMHTAVHLYLFAENHSHHANSIHKQLRHRTSCRLWSSFQSIPVHSAPYNPKSPLTCLDSDSQANCSLPPTPTCSPSFGSGIPFGLYTLQIPQQGVRQHAPHLRNIPFTAHNTGVFGPTGVVLSCKIIVSLEEERAICTY</sequence>
<gene>
    <name evidence="1" type="ORF">BC936DRAFT_140513</name>
</gene>
<keyword evidence="2" id="KW-1185">Reference proteome</keyword>